<sequence length="46" mass="5120">TFSIAHGIALGFIAYTAVKVLCNKREEVSLSVWVLTILFVVKFTFS</sequence>
<accession>A0A5S3YMF9</accession>
<dbReference type="Proteomes" id="UP000305874">
    <property type="component" value="Unassembled WGS sequence"/>
</dbReference>
<comment type="caution">
    <text evidence="2">The sequence shown here is derived from an EMBL/GenBank/DDBJ whole genome shotgun (WGS) entry which is preliminary data.</text>
</comment>
<reference evidence="2 3" key="1">
    <citation type="submission" date="2017-12" db="EMBL/GenBank/DDBJ databases">
        <authorList>
            <person name="Paulsen S."/>
            <person name="Gram L.K."/>
        </authorList>
    </citation>
    <scope>NUCLEOTIDE SEQUENCE [LARGE SCALE GENOMIC DNA]</scope>
    <source>
        <strain evidence="2 3">S2897</strain>
    </source>
</reference>
<reference evidence="3" key="2">
    <citation type="submission" date="2019-06" db="EMBL/GenBank/DDBJ databases">
        <title>Co-occurence of chitin degradation, pigmentation and bioactivity in marine Pseudoalteromonas.</title>
        <authorList>
            <person name="Sonnenschein E.C."/>
            <person name="Bech P.K."/>
        </authorList>
    </citation>
    <scope>NUCLEOTIDE SEQUENCE [LARGE SCALE GENOMIC DNA]</scope>
    <source>
        <strain evidence="3">S2897</strain>
    </source>
</reference>
<keyword evidence="1" id="KW-1133">Transmembrane helix</keyword>
<evidence type="ECO:0000313" key="3">
    <source>
        <dbReference type="Proteomes" id="UP000305874"/>
    </source>
</evidence>
<gene>
    <name evidence="2" type="ORF">CWC05_21875</name>
</gene>
<organism evidence="2 3">
    <name type="scientific">Pseudoalteromonas ruthenica</name>
    <dbReference type="NCBI Taxonomy" id="151081"/>
    <lineage>
        <taxon>Bacteria</taxon>
        <taxon>Pseudomonadati</taxon>
        <taxon>Pseudomonadota</taxon>
        <taxon>Gammaproteobacteria</taxon>
        <taxon>Alteromonadales</taxon>
        <taxon>Pseudoalteromonadaceae</taxon>
        <taxon>Pseudoalteromonas</taxon>
    </lineage>
</organism>
<dbReference type="AlphaFoldDB" id="A0A5S3YMF9"/>
<evidence type="ECO:0000313" key="2">
    <source>
        <dbReference type="EMBL" id="TMP75565.1"/>
    </source>
</evidence>
<feature type="non-terminal residue" evidence="2">
    <location>
        <position position="1"/>
    </location>
</feature>
<feature type="transmembrane region" description="Helical" evidence="1">
    <location>
        <begin position="28"/>
        <end position="45"/>
    </location>
</feature>
<keyword evidence="1" id="KW-0472">Membrane</keyword>
<name>A0A5S3YMF9_9GAMM</name>
<dbReference type="EMBL" id="PNCG01000643">
    <property type="protein sequence ID" value="TMP75565.1"/>
    <property type="molecule type" value="Genomic_DNA"/>
</dbReference>
<keyword evidence="1" id="KW-0812">Transmembrane</keyword>
<proteinExistence type="predicted"/>
<evidence type="ECO:0000256" key="1">
    <source>
        <dbReference type="SAM" id="Phobius"/>
    </source>
</evidence>
<protein>
    <submittedName>
        <fullName evidence="2">Guanine permease</fullName>
    </submittedName>
</protein>